<feature type="transmembrane region" description="Helical" evidence="1">
    <location>
        <begin position="489"/>
        <end position="513"/>
    </location>
</feature>
<feature type="transmembrane region" description="Helical" evidence="1">
    <location>
        <begin position="333"/>
        <end position="355"/>
    </location>
</feature>
<feature type="transmembrane region" description="Helical" evidence="1">
    <location>
        <begin position="457"/>
        <end position="477"/>
    </location>
</feature>
<feature type="transmembrane region" description="Helical" evidence="1">
    <location>
        <begin position="184"/>
        <end position="204"/>
    </location>
</feature>
<feature type="transmembrane region" description="Helical" evidence="1">
    <location>
        <begin position="123"/>
        <end position="143"/>
    </location>
</feature>
<feature type="transmembrane region" description="Helical" evidence="1">
    <location>
        <begin position="695"/>
        <end position="714"/>
    </location>
</feature>
<protein>
    <submittedName>
        <fullName evidence="2">Low temperature requirement protein LtrA</fullName>
    </submittedName>
</protein>
<evidence type="ECO:0000313" key="3">
    <source>
        <dbReference type="Proteomes" id="UP000198797"/>
    </source>
</evidence>
<dbReference type="OrthoDB" id="7698234at2"/>
<feature type="transmembrane region" description="Helical" evidence="1">
    <location>
        <begin position="253"/>
        <end position="273"/>
    </location>
</feature>
<keyword evidence="3" id="KW-1185">Reference proteome</keyword>
<feature type="transmembrane region" description="Helical" evidence="1">
    <location>
        <begin position="590"/>
        <end position="611"/>
    </location>
</feature>
<feature type="transmembrane region" description="Helical" evidence="1">
    <location>
        <begin position="302"/>
        <end position="321"/>
    </location>
</feature>
<name>A0A1C5ANA6_9ACTN</name>
<proteinExistence type="predicted"/>
<organism evidence="2 3">
    <name type="scientific">Micromonospora matsumotoense</name>
    <dbReference type="NCBI Taxonomy" id="121616"/>
    <lineage>
        <taxon>Bacteria</taxon>
        <taxon>Bacillati</taxon>
        <taxon>Actinomycetota</taxon>
        <taxon>Actinomycetes</taxon>
        <taxon>Micromonosporales</taxon>
        <taxon>Micromonosporaceae</taxon>
        <taxon>Micromonospora</taxon>
    </lineage>
</organism>
<dbReference type="AlphaFoldDB" id="A0A1C5ANA6"/>
<feature type="transmembrane region" description="Helical" evidence="1">
    <location>
        <begin position="726"/>
        <end position="743"/>
    </location>
</feature>
<evidence type="ECO:0000313" key="2">
    <source>
        <dbReference type="EMBL" id="SCF46722.1"/>
    </source>
</evidence>
<keyword evidence="1" id="KW-1133">Transmembrane helix</keyword>
<dbReference type="Pfam" id="PF06772">
    <property type="entry name" value="LtrA"/>
    <property type="match status" value="2"/>
</dbReference>
<feature type="transmembrane region" description="Helical" evidence="1">
    <location>
        <begin position="525"/>
        <end position="545"/>
    </location>
</feature>
<feature type="transmembrane region" description="Helical" evidence="1">
    <location>
        <begin position="224"/>
        <end position="241"/>
    </location>
</feature>
<feature type="transmembrane region" description="Helical" evidence="1">
    <location>
        <begin position="557"/>
        <end position="578"/>
    </location>
</feature>
<dbReference type="InterPro" id="IPR010640">
    <property type="entry name" value="Low_temperature_requirement_A"/>
</dbReference>
<sequence>MRRDDPAPHPTAGGRRLVARDPGAVGDVSWVELFVDLLFVFAFLAVTTLMGEHFSPLGLVQGVLVILLIWHCWTPCVWLGNVVHLDRGVMPPIMLGIAAALLVIGVAIPEAFTDRQGGLPGPLVLICGYLLIRATAMVILTFVRHRGEGGRRSAVAAWLIFIAGGLVLLASALVPPLLPATVDAALVQVALFAVALLIDSLILVVASKGGWQVVSPWHLAERHALIVLIALGETIISIGASEGLGVDRPVTPQLAVGAMLGITVVFTLWWSYFDLAKVIIERALNASAGTDRTRVGRDVYSGLHLPMIGGLIFFALGLKHLNTHATQEIAHPWPSAGTTILYGGVLLYLGALVAVEWRAVRLLGRGPLTAVALLLALLTVVGRISEVQALVVLVVATCTMVALDNTVFRQRHRQLHESVEGEGTDVGAVDPRGLFVDLVFVYAFIEVTALMNRFPTLLGLAQGMILLALLWWAWTSYTWLTNAVRQDSTVVRLSTAGIMTAVLLIGLAIPQAFVPLPDSLPGPLLVIGCYIFIQLMQGLIFRQIVRENSDLRVAGSRFAGTAITIVILMVIAGVEVVAPDRVARHPAMTLLWVVALLVQYVAGYWAGNQLWRIRLVRHWADRHALVMLIAFGEAVLSVGVAINDEPISAPTLVVVVASAVTLGTIWWSYFTAIDAARIALAAYEGDRRVRAARDAYTYLHLPMVAGIVLVAYGLHQTLAASQDRDSALLGHYTLFLGVALYLFSNQMFWLRIFRTTSRHRLIGAGVVTVLAPLTVALPSVVSLLLLSVIGVVFAAVEAVQQGDPRTRQPTRT</sequence>
<dbReference type="PANTHER" id="PTHR36840:SF1">
    <property type="entry name" value="BLL5714 PROTEIN"/>
    <property type="match status" value="1"/>
</dbReference>
<reference evidence="3" key="1">
    <citation type="submission" date="2016-06" db="EMBL/GenBank/DDBJ databases">
        <authorList>
            <person name="Varghese N."/>
            <person name="Submissions Spin"/>
        </authorList>
    </citation>
    <scope>NUCLEOTIDE SEQUENCE [LARGE SCALE GENOMIC DNA]</scope>
    <source>
        <strain evidence="3">DSM 44100</strain>
    </source>
</reference>
<feature type="transmembrane region" description="Helical" evidence="1">
    <location>
        <begin position="764"/>
        <end position="796"/>
    </location>
</feature>
<dbReference type="EMBL" id="FMCU01000020">
    <property type="protein sequence ID" value="SCF46722.1"/>
    <property type="molecule type" value="Genomic_DNA"/>
</dbReference>
<dbReference type="Proteomes" id="UP000198797">
    <property type="component" value="Unassembled WGS sequence"/>
</dbReference>
<feature type="transmembrane region" description="Helical" evidence="1">
    <location>
        <begin position="623"/>
        <end position="642"/>
    </location>
</feature>
<feature type="transmembrane region" description="Helical" evidence="1">
    <location>
        <begin position="362"/>
        <end position="381"/>
    </location>
</feature>
<feature type="transmembrane region" description="Helical" evidence="1">
    <location>
        <begin position="57"/>
        <end position="80"/>
    </location>
</feature>
<feature type="transmembrane region" description="Helical" evidence="1">
    <location>
        <begin position="155"/>
        <end position="178"/>
    </location>
</feature>
<evidence type="ECO:0000256" key="1">
    <source>
        <dbReference type="SAM" id="Phobius"/>
    </source>
</evidence>
<feature type="transmembrane region" description="Helical" evidence="1">
    <location>
        <begin position="30"/>
        <end position="51"/>
    </location>
</feature>
<accession>A0A1C5ANA6</accession>
<keyword evidence="1" id="KW-0472">Membrane</keyword>
<dbReference type="PANTHER" id="PTHR36840">
    <property type="entry name" value="BLL5714 PROTEIN"/>
    <property type="match status" value="1"/>
</dbReference>
<feature type="transmembrane region" description="Helical" evidence="1">
    <location>
        <begin position="648"/>
        <end position="670"/>
    </location>
</feature>
<keyword evidence="1" id="KW-0812">Transmembrane</keyword>
<feature type="transmembrane region" description="Helical" evidence="1">
    <location>
        <begin position="92"/>
        <end position="111"/>
    </location>
</feature>
<gene>
    <name evidence="2" type="ORF">GA0070216_12054</name>
</gene>